<evidence type="ECO:0000256" key="7">
    <source>
        <dbReference type="SAM" id="MobiDB-lite"/>
    </source>
</evidence>
<name>A0A5M6D516_9BACT</name>
<feature type="compositionally biased region" description="Basic and acidic residues" evidence="7">
    <location>
        <begin position="757"/>
        <end position="773"/>
    </location>
</feature>
<dbReference type="Gene3D" id="2.130.10.10">
    <property type="entry name" value="YVTN repeat-like/Quinoprotein amine dehydrogenase"/>
    <property type="match status" value="4"/>
</dbReference>
<evidence type="ECO:0000256" key="1">
    <source>
        <dbReference type="ARBA" id="ARBA00022574"/>
    </source>
</evidence>
<dbReference type="Pfam" id="PF07635">
    <property type="entry name" value="PSCyt1"/>
    <property type="match status" value="1"/>
</dbReference>
<keyword evidence="2 6" id="KW-0479">Metal-binding</keyword>
<evidence type="ECO:0000256" key="4">
    <source>
        <dbReference type="ARBA" id="ARBA00023004"/>
    </source>
</evidence>
<accession>A0A5M6D516</accession>
<evidence type="ECO:0000256" key="3">
    <source>
        <dbReference type="ARBA" id="ARBA00022737"/>
    </source>
</evidence>
<feature type="repeat" description="WD" evidence="5">
    <location>
        <begin position="1090"/>
        <end position="1131"/>
    </location>
</feature>
<dbReference type="SUPFAM" id="SSF50998">
    <property type="entry name" value="Quinoprotein alcohol dehydrogenase-like"/>
    <property type="match status" value="2"/>
</dbReference>
<gene>
    <name evidence="9" type="ORF">FYK55_16720</name>
</gene>
<dbReference type="PROSITE" id="PS50082">
    <property type="entry name" value="WD_REPEATS_2"/>
    <property type="match status" value="3"/>
</dbReference>
<dbReference type="InterPro" id="IPR015943">
    <property type="entry name" value="WD40/YVTN_repeat-like_dom_sf"/>
</dbReference>
<evidence type="ECO:0000259" key="8">
    <source>
        <dbReference type="PROSITE" id="PS51007"/>
    </source>
</evidence>
<dbReference type="InterPro" id="IPR009056">
    <property type="entry name" value="Cyt_c-like_dom"/>
</dbReference>
<feature type="repeat" description="WD" evidence="5">
    <location>
        <begin position="964"/>
        <end position="1005"/>
    </location>
</feature>
<keyword evidence="4 6" id="KW-0408">Iron</keyword>
<evidence type="ECO:0000313" key="10">
    <source>
        <dbReference type="Proteomes" id="UP000324479"/>
    </source>
</evidence>
<dbReference type="GO" id="GO:0046872">
    <property type="term" value="F:metal ion binding"/>
    <property type="evidence" value="ECO:0007669"/>
    <property type="project" value="UniProtKB-KW"/>
</dbReference>
<evidence type="ECO:0000256" key="5">
    <source>
        <dbReference type="PROSITE-ProRule" id="PRU00221"/>
    </source>
</evidence>
<comment type="caution">
    <text evidence="9">The sequence shown here is derived from an EMBL/GenBank/DDBJ whole genome shotgun (WGS) entry which is preliminary data.</text>
</comment>
<feature type="repeat" description="WD" evidence="5">
    <location>
        <begin position="1006"/>
        <end position="1047"/>
    </location>
</feature>
<dbReference type="Pfam" id="PF00400">
    <property type="entry name" value="WD40"/>
    <property type="match status" value="5"/>
</dbReference>
<dbReference type="SMART" id="SM00320">
    <property type="entry name" value="WD40"/>
    <property type="match status" value="9"/>
</dbReference>
<dbReference type="SUPFAM" id="SSF57997">
    <property type="entry name" value="Tropomyosin"/>
    <property type="match status" value="1"/>
</dbReference>
<feature type="region of interest" description="Disordered" evidence="7">
    <location>
        <begin position="618"/>
        <end position="725"/>
    </location>
</feature>
<feature type="domain" description="Cytochrome c" evidence="8">
    <location>
        <begin position="64"/>
        <end position="161"/>
    </location>
</feature>
<reference evidence="9 10" key="1">
    <citation type="submission" date="2019-08" db="EMBL/GenBank/DDBJ databases">
        <authorList>
            <person name="Dhanesh K."/>
            <person name="Kumar G."/>
            <person name="Sasikala C."/>
            <person name="Venkata Ramana C."/>
        </authorList>
    </citation>
    <scope>NUCLEOTIDE SEQUENCE [LARGE SCALE GENOMIC DNA]</scope>
    <source>
        <strain evidence="9 10">JC645</strain>
    </source>
</reference>
<dbReference type="GO" id="GO:0020037">
    <property type="term" value="F:heme binding"/>
    <property type="evidence" value="ECO:0007669"/>
    <property type="project" value="InterPro"/>
</dbReference>
<dbReference type="InterPro" id="IPR001680">
    <property type="entry name" value="WD40_rpt"/>
</dbReference>
<dbReference type="PANTHER" id="PTHR19848">
    <property type="entry name" value="WD40 REPEAT PROTEIN"/>
    <property type="match status" value="1"/>
</dbReference>
<feature type="compositionally biased region" description="Basic and acidic residues" evidence="7">
    <location>
        <begin position="675"/>
        <end position="685"/>
    </location>
</feature>
<feature type="compositionally biased region" description="Low complexity" evidence="7">
    <location>
        <begin position="703"/>
        <end position="718"/>
    </location>
</feature>
<keyword evidence="10" id="KW-1185">Reference proteome</keyword>
<feature type="compositionally biased region" description="Low complexity" evidence="7">
    <location>
        <begin position="656"/>
        <end position="673"/>
    </location>
</feature>
<evidence type="ECO:0000313" key="9">
    <source>
        <dbReference type="EMBL" id="KAA5541846.1"/>
    </source>
</evidence>
<dbReference type="Proteomes" id="UP000324479">
    <property type="component" value="Unassembled WGS sequence"/>
</dbReference>
<dbReference type="PROSITE" id="PS50294">
    <property type="entry name" value="WD_REPEATS_REGION"/>
    <property type="match status" value="3"/>
</dbReference>
<keyword evidence="3" id="KW-0677">Repeat</keyword>
<dbReference type="PANTHER" id="PTHR19848:SF8">
    <property type="entry name" value="F-BOX AND WD REPEAT DOMAIN CONTAINING 7"/>
    <property type="match status" value="1"/>
</dbReference>
<dbReference type="EMBL" id="VWOX01000009">
    <property type="protein sequence ID" value="KAA5541846.1"/>
    <property type="molecule type" value="Genomic_DNA"/>
</dbReference>
<organism evidence="9 10">
    <name type="scientific">Roseiconus nitratireducens</name>
    <dbReference type="NCBI Taxonomy" id="2605748"/>
    <lineage>
        <taxon>Bacteria</taxon>
        <taxon>Pseudomonadati</taxon>
        <taxon>Planctomycetota</taxon>
        <taxon>Planctomycetia</taxon>
        <taxon>Pirellulales</taxon>
        <taxon>Pirellulaceae</taxon>
        <taxon>Roseiconus</taxon>
    </lineage>
</organism>
<evidence type="ECO:0000256" key="6">
    <source>
        <dbReference type="PROSITE-ProRule" id="PRU00433"/>
    </source>
</evidence>
<keyword evidence="1 5" id="KW-0853">WD repeat</keyword>
<evidence type="ECO:0000256" key="2">
    <source>
        <dbReference type="ARBA" id="ARBA00022723"/>
    </source>
</evidence>
<dbReference type="InterPro" id="IPR011047">
    <property type="entry name" value="Quinoprotein_ADH-like_sf"/>
</dbReference>
<dbReference type="CDD" id="cd00200">
    <property type="entry name" value="WD40"/>
    <property type="match status" value="1"/>
</dbReference>
<dbReference type="InterPro" id="IPR011429">
    <property type="entry name" value="Cyt_c_Planctomycete-type"/>
</dbReference>
<dbReference type="GO" id="GO:0009055">
    <property type="term" value="F:electron transfer activity"/>
    <property type="evidence" value="ECO:0007669"/>
    <property type="project" value="InterPro"/>
</dbReference>
<protein>
    <recommendedName>
        <fullName evidence="8">Cytochrome c domain-containing protein</fullName>
    </recommendedName>
</protein>
<sequence length="1133" mass="119542">MRPVHPQHGLVRCLSKCCLAHPGPWWSRGWLAATIAMVLLHGILDSADARADLPLKVAELERTDPVDFGSEILPILKRNCVACHHKGEAEGGLMLESITTLKDGGDSGQAVVAGDAASSLLMSRVTGEEEPLMPPEDNSVGASALTPEELGLLRLWIQQGASGSDAAAESIQWQPVPESVRPTYAIDFSPAGDLVAFTRGNRVILMDLETQAEEARLVDASLNVGPVADVDLVQSVAFSPDSRQIATGGFRSVRLWERTRVADDDANPLQGRTARRVAFNASRDRVAIVNAIGDLEIWNLSENQPQVTIRSLGEPLAGLAWVETAPRLIAGTTGGTIAVYDATTGATISINDLALSIDQVAVGRDGAHVAVSDQQGSVRLMKVNQAATESDAGLEVVHDSLGQVNDAAAIAVLSSPKAAVVIASESGGMKIIDAENNQIIRTIDVPAPVGTITVFDNESKMILGGSDGIARVCDIASGNIVQTCQGTRGEQLAIDRTEHDVARQKTIVAALNARTGELDGLLKKEEEALAAVVKKRDELAKTHADKESKLVDAVKAVQQAKSNSEKAGKQAADAAQAIVSTKASMQMATAKVNSLSAVVPNLEQNVRAAEAKLAALPAASEAGEPDQGSMPDSKGPSDVGDEDAAEPSKPADSTPADSKSADSNADSGSASGDEPTEKDKPKNEEPNDQDPSPRQAAEKELEQSAAALAKAKSDLQSAQASVKDLQSKIEALTQTEAAAKAAKDAAEKELKTANEAVSKAEAEKAKSEQELKNQQRAVDAATKARDRAAAVIPEHQSRLQAATRRQTRLEQQLAGQQQRLVGPAKSVIDCSVRPDGQRFATLHRDGTSTIYRLSDGRPVDHLESAATAQVSLVAPSLTPQVVLLPERLIRLSDATIQCQETRFRWELRRQIGAVTDPQVIVDRVTAIDFSPDGLTVAVGSGEPSRSGTVKVFSTQTGEMLRDFGELHSDSVLGLAFSPDGHTLASAAADKTLRLTDVATGELIRTLEGHTHHVLAVAWQNDGRTLASAGADQSVRVWDSGTGETLRTIGGFPQELTGIEFVDSGSQFVAACGSGQIRLADGSNGKTIRNFDAAGDFLFSVAISPDGQRLVAGGQSGVVRLWNLSDGKKIAEWE</sequence>
<feature type="region of interest" description="Disordered" evidence="7">
    <location>
        <begin position="757"/>
        <end position="805"/>
    </location>
</feature>
<dbReference type="AlphaFoldDB" id="A0A5M6D516"/>
<keyword evidence="6" id="KW-0349">Heme</keyword>
<proteinExistence type="predicted"/>
<dbReference type="PROSITE" id="PS51007">
    <property type="entry name" value="CYTC"/>
    <property type="match status" value="1"/>
</dbReference>